<evidence type="ECO:0000313" key="2">
    <source>
        <dbReference type="Proteomes" id="UP000006420"/>
    </source>
</evidence>
<dbReference type="AlphaFoldDB" id="F8X471"/>
<gene>
    <name evidence="1" type="ORF">HMPREF9456_03030</name>
</gene>
<proteinExistence type="predicted"/>
<dbReference type="OrthoDB" id="1493636at2"/>
<dbReference type="STRING" id="742767.HMPREF9456_03030"/>
<sequence>MLIYAKQLLHDDFQVIKGRSDDPTFLMQDEVKKILEYIPKGQFAVSLDKVRDLFIFQCFNGLSYVDLEYFSKENILVKDGWKEIHGNRIKTGVKYLGLFLPEAETIAEKYNYKLPVISNQKYSIY</sequence>
<evidence type="ECO:0008006" key="3">
    <source>
        <dbReference type="Google" id="ProtNLM"/>
    </source>
</evidence>
<evidence type="ECO:0000313" key="1">
    <source>
        <dbReference type="EMBL" id="EGK05117.1"/>
    </source>
</evidence>
<comment type="caution">
    <text evidence="1">The sequence shown here is derived from an EMBL/GenBank/DDBJ whole genome shotgun (WGS) entry which is preliminary data.</text>
</comment>
<dbReference type="Proteomes" id="UP000006420">
    <property type="component" value="Unassembled WGS sequence"/>
</dbReference>
<accession>F8X471</accession>
<dbReference type="eggNOG" id="COG4974">
    <property type="taxonomic scope" value="Bacteria"/>
</dbReference>
<dbReference type="GeneID" id="78083631"/>
<dbReference type="EMBL" id="ADLW01000018">
    <property type="protein sequence ID" value="EGK05117.1"/>
    <property type="molecule type" value="Genomic_DNA"/>
</dbReference>
<protein>
    <recommendedName>
        <fullName evidence="3">Phage integrase SAM-like domain-containing protein</fullName>
    </recommendedName>
</protein>
<name>F8X471_9BACT</name>
<keyword evidence="2" id="KW-1185">Reference proteome</keyword>
<reference evidence="1 2" key="1">
    <citation type="submission" date="2011-04" db="EMBL/GenBank/DDBJ databases">
        <title>The Genome Sequence of Dysgonomonas mossii DSM 22836.</title>
        <authorList>
            <consortium name="The Broad Institute Genome Sequencing Platform"/>
            <person name="Earl A."/>
            <person name="Ward D."/>
            <person name="Feldgarden M."/>
            <person name="Gevers D."/>
            <person name="Pudlo N."/>
            <person name="Martens E."/>
            <person name="Allen-Vercoe E."/>
            <person name="Young S.K."/>
            <person name="Zeng Q."/>
            <person name="Gargeya S."/>
            <person name="Fitzgerald M."/>
            <person name="Haas B."/>
            <person name="Abouelleil A."/>
            <person name="Alvarado L."/>
            <person name="Arachchi H.M."/>
            <person name="Berlin A."/>
            <person name="Brown A."/>
            <person name="Chapman S.B."/>
            <person name="Chen Z."/>
            <person name="Dunbar C."/>
            <person name="Freedman E."/>
            <person name="Gearin G."/>
            <person name="Gellesch M."/>
            <person name="Goldberg J."/>
            <person name="Griggs A."/>
            <person name="Gujja S."/>
            <person name="Heiman D."/>
            <person name="Howarth C."/>
            <person name="Larson L."/>
            <person name="Lui A."/>
            <person name="MacDonald P.J.P."/>
            <person name="Mehta T."/>
            <person name="Montmayeur A."/>
            <person name="Murphy C."/>
            <person name="Neiman D."/>
            <person name="Pearson M."/>
            <person name="Priest M."/>
            <person name="Roberts A."/>
            <person name="Saif S."/>
            <person name="Shea T."/>
            <person name="Shenoy N."/>
            <person name="Sisk P."/>
            <person name="Stolte C."/>
            <person name="Sykes S."/>
            <person name="Yandava C."/>
            <person name="Wortman J."/>
            <person name="Nusbaum C."/>
            <person name="Birren B."/>
        </authorList>
    </citation>
    <scope>NUCLEOTIDE SEQUENCE [LARGE SCALE GENOMIC DNA]</scope>
    <source>
        <strain evidence="1 2">DSM 22836</strain>
    </source>
</reference>
<organism evidence="1 2">
    <name type="scientific">Dysgonomonas mossii DSM 22836</name>
    <dbReference type="NCBI Taxonomy" id="742767"/>
    <lineage>
        <taxon>Bacteria</taxon>
        <taxon>Pseudomonadati</taxon>
        <taxon>Bacteroidota</taxon>
        <taxon>Bacteroidia</taxon>
        <taxon>Bacteroidales</taxon>
        <taxon>Dysgonomonadaceae</taxon>
        <taxon>Dysgonomonas</taxon>
    </lineage>
</organism>
<dbReference type="HOGENOM" id="CLU_1989108_0_0_10"/>
<dbReference type="RefSeq" id="WP_006844394.1">
    <property type="nucleotide sequence ID" value="NZ_AQWJ01000007.1"/>
</dbReference>